<feature type="domain" description="ABC transporter" evidence="11">
    <location>
        <begin position="528"/>
        <end position="758"/>
    </location>
</feature>
<feature type="transmembrane region" description="Helical" evidence="10">
    <location>
        <begin position="297"/>
        <end position="321"/>
    </location>
</feature>
<dbReference type="Pfam" id="PF00005">
    <property type="entry name" value="ABC_tran"/>
    <property type="match status" value="2"/>
</dbReference>
<name>A0A9W6YTK1_AMBMO</name>
<feature type="domain" description="ABC transporter" evidence="11">
    <location>
        <begin position="1146"/>
        <end position="1392"/>
    </location>
</feature>
<dbReference type="CDD" id="cd03250">
    <property type="entry name" value="ABCC_MRP_domain1"/>
    <property type="match status" value="1"/>
</dbReference>
<comment type="similarity">
    <text evidence="2">Belongs to the ABC transporter superfamily. ABCC family. Conjugate transporter (TC 3.A.1.208) subfamily.</text>
</comment>
<dbReference type="Gene3D" id="3.40.50.300">
    <property type="entry name" value="P-loop containing nucleotide triphosphate hydrolases"/>
    <property type="match status" value="2"/>
</dbReference>
<dbReference type="SMART" id="SM00382">
    <property type="entry name" value="AAA"/>
    <property type="match status" value="2"/>
</dbReference>
<dbReference type="PANTHER" id="PTHR24223:SF456">
    <property type="entry name" value="MULTIDRUG RESISTANCE-ASSOCIATED PROTEIN LETHAL(2)03659"/>
    <property type="match status" value="1"/>
</dbReference>
<dbReference type="GO" id="GO:0016887">
    <property type="term" value="F:ATP hydrolysis activity"/>
    <property type="evidence" value="ECO:0007669"/>
    <property type="project" value="InterPro"/>
</dbReference>
<comment type="caution">
    <text evidence="13">The sequence shown here is derived from an EMBL/GenBank/DDBJ whole genome shotgun (WGS) entry which is preliminary data.</text>
</comment>
<dbReference type="CDD" id="cd18597">
    <property type="entry name" value="ABC_6TM_YOR1_D1_like"/>
    <property type="match status" value="1"/>
</dbReference>
<keyword evidence="4 10" id="KW-0812">Transmembrane</keyword>
<feature type="transmembrane region" description="Helical" evidence="10">
    <location>
        <begin position="1081"/>
        <end position="1100"/>
    </location>
</feature>
<dbReference type="Proteomes" id="UP001165063">
    <property type="component" value="Unassembled WGS sequence"/>
</dbReference>
<gene>
    <name evidence="13" type="ORF">Amon01_000235400</name>
</gene>
<evidence type="ECO:0000256" key="3">
    <source>
        <dbReference type="ARBA" id="ARBA00022448"/>
    </source>
</evidence>
<dbReference type="FunFam" id="1.20.1560.10:FF:000010">
    <property type="entry name" value="Multidrug resistance-associated ABC transporter"/>
    <property type="match status" value="1"/>
</dbReference>
<keyword evidence="14" id="KW-1185">Reference proteome</keyword>
<keyword evidence="5" id="KW-0547">Nucleotide-binding</keyword>
<dbReference type="FunFam" id="3.40.50.300:FF:001750">
    <property type="entry name" value="ATP-binding cassette transporter"/>
    <property type="match status" value="1"/>
</dbReference>
<evidence type="ECO:0000313" key="13">
    <source>
        <dbReference type="EMBL" id="GMG21926.1"/>
    </source>
</evidence>
<dbReference type="InterPro" id="IPR011527">
    <property type="entry name" value="ABC1_TM_dom"/>
</dbReference>
<organism evidence="13 14">
    <name type="scientific">Ambrosiozyma monospora</name>
    <name type="common">Yeast</name>
    <name type="synonym">Endomycopsis monosporus</name>
    <dbReference type="NCBI Taxonomy" id="43982"/>
    <lineage>
        <taxon>Eukaryota</taxon>
        <taxon>Fungi</taxon>
        <taxon>Dikarya</taxon>
        <taxon>Ascomycota</taxon>
        <taxon>Saccharomycotina</taxon>
        <taxon>Pichiomycetes</taxon>
        <taxon>Pichiales</taxon>
        <taxon>Pichiaceae</taxon>
        <taxon>Ambrosiozyma</taxon>
    </lineage>
</organism>
<feature type="transmembrane region" description="Helical" evidence="10">
    <location>
        <begin position="1057"/>
        <end position="1075"/>
    </location>
</feature>
<evidence type="ECO:0000256" key="2">
    <source>
        <dbReference type="ARBA" id="ARBA00009726"/>
    </source>
</evidence>
<dbReference type="CDD" id="cd18606">
    <property type="entry name" value="ABC_6TM_YOR1_D2_like"/>
    <property type="match status" value="1"/>
</dbReference>
<dbReference type="SUPFAM" id="SSF52540">
    <property type="entry name" value="P-loop containing nucleoside triphosphate hydrolases"/>
    <property type="match status" value="2"/>
</dbReference>
<dbReference type="Pfam" id="PF00664">
    <property type="entry name" value="ABC_membrane"/>
    <property type="match status" value="2"/>
</dbReference>
<evidence type="ECO:0000256" key="6">
    <source>
        <dbReference type="ARBA" id="ARBA00022840"/>
    </source>
</evidence>
<dbReference type="EMBL" id="BSXU01000844">
    <property type="protein sequence ID" value="GMG21926.1"/>
    <property type="molecule type" value="Genomic_DNA"/>
</dbReference>
<keyword evidence="3" id="KW-0813">Transport</keyword>
<evidence type="ECO:0000256" key="10">
    <source>
        <dbReference type="SAM" id="Phobius"/>
    </source>
</evidence>
<dbReference type="InterPro" id="IPR003593">
    <property type="entry name" value="AAA+_ATPase"/>
</dbReference>
<dbReference type="PROSITE" id="PS50893">
    <property type="entry name" value="ABC_TRANSPORTER_2"/>
    <property type="match status" value="2"/>
</dbReference>
<evidence type="ECO:0000256" key="9">
    <source>
        <dbReference type="SAM" id="MobiDB-lite"/>
    </source>
</evidence>
<evidence type="ECO:0000256" key="8">
    <source>
        <dbReference type="ARBA" id="ARBA00023136"/>
    </source>
</evidence>
<comment type="subcellular location">
    <subcellularLocation>
        <location evidence="1">Membrane</location>
        <topology evidence="1">Multi-pass membrane protein</topology>
    </subcellularLocation>
</comment>
<evidence type="ECO:0000256" key="1">
    <source>
        <dbReference type="ARBA" id="ARBA00004141"/>
    </source>
</evidence>
<keyword evidence="6" id="KW-0067">ATP-binding</keyword>
<dbReference type="InterPro" id="IPR050173">
    <property type="entry name" value="ABC_transporter_C-like"/>
</dbReference>
<feature type="domain" description="ABC transmembrane type-1" evidence="12">
    <location>
        <begin position="189"/>
        <end position="467"/>
    </location>
</feature>
<feature type="domain" description="ABC transmembrane type-1" evidence="12">
    <location>
        <begin position="832"/>
        <end position="1108"/>
    </location>
</feature>
<feature type="transmembrane region" description="Helical" evidence="10">
    <location>
        <begin position="327"/>
        <end position="345"/>
    </location>
</feature>
<feature type="region of interest" description="Disordered" evidence="9">
    <location>
        <begin position="129"/>
        <end position="154"/>
    </location>
</feature>
<feature type="region of interest" description="Disordered" evidence="9">
    <location>
        <begin position="1"/>
        <end position="27"/>
    </location>
</feature>
<feature type="transmembrane region" description="Helical" evidence="10">
    <location>
        <begin position="452"/>
        <end position="472"/>
    </location>
</feature>
<dbReference type="PANTHER" id="PTHR24223">
    <property type="entry name" value="ATP-BINDING CASSETTE SUB-FAMILY C"/>
    <property type="match status" value="1"/>
</dbReference>
<feature type="transmembrane region" description="Helical" evidence="10">
    <location>
        <begin position="225"/>
        <end position="246"/>
    </location>
</feature>
<accession>A0A9W6YTK1</accession>
<feature type="transmembrane region" description="Helical" evidence="10">
    <location>
        <begin position="970"/>
        <end position="987"/>
    </location>
</feature>
<dbReference type="GO" id="GO:0005886">
    <property type="term" value="C:plasma membrane"/>
    <property type="evidence" value="ECO:0007669"/>
    <property type="project" value="TreeGrafter"/>
</dbReference>
<feature type="transmembrane region" description="Helical" evidence="10">
    <location>
        <begin position="409"/>
        <end position="432"/>
    </location>
</feature>
<dbReference type="GO" id="GO:0005524">
    <property type="term" value="F:ATP binding"/>
    <property type="evidence" value="ECO:0007669"/>
    <property type="project" value="UniProtKB-KW"/>
</dbReference>
<evidence type="ECO:0000256" key="7">
    <source>
        <dbReference type="ARBA" id="ARBA00022989"/>
    </source>
</evidence>
<dbReference type="PROSITE" id="PS00211">
    <property type="entry name" value="ABC_TRANSPORTER_1"/>
    <property type="match status" value="2"/>
</dbReference>
<dbReference type="OrthoDB" id="6500128at2759"/>
<feature type="compositionally biased region" description="Polar residues" evidence="9">
    <location>
        <begin position="1"/>
        <end position="10"/>
    </location>
</feature>
<dbReference type="CDD" id="cd03244">
    <property type="entry name" value="ABCC_MRP_domain2"/>
    <property type="match status" value="1"/>
</dbReference>
<feature type="transmembrane region" description="Helical" evidence="10">
    <location>
        <begin position="945"/>
        <end position="964"/>
    </location>
</feature>
<evidence type="ECO:0000256" key="4">
    <source>
        <dbReference type="ARBA" id="ARBA00022692"/>
    </source>
</evidence>
<dbReference type="PROSITE" id="PS50929">
    <property type="entry name" value="ABC_TM1F"/>
    <property type="match status" value="2"/>
</dbReference>
<dbReference type="InterPro" id="IPR017871">
    <property type="entry name" value="ABC_transporter-like_CS"/>
</dbReference>
<protein>
    <submittedName>
        <fullName evidence="13">Unnamed protein product</fullName>
    </submittedName>
</protein>
<sequence>MTSASTSISKNRIDLSEDDSDSLEKQTPKELQIQKRLLTPLLTKKVPPLPSSIEERKVYPQYRTKNPFSRLFFWWLTPLLTTGYKRTIQPNDLYLLDDDDKIEAMYQRYLTFFNAEVAKLKLKYEQNPEKYKKKKKPKKPKKNGKKGQLDDEEKEDEDEDDFVIPVKTILLCLYKTFWAQYTRGIVQKILCDGASVCSPIVQKKLINFVESRAMGIPNLDVGKGVGYSIGCCAFVLFIGIAINHFFNNSMMVGAKCKAVLTKHMLEKSFRLGPKGKHRYPAGKINSIMSTDINRVDLAIGFLPFLIVFPIPIIVCIALLIVNLGATALVGVAVFFVSSIIIGGVVRPLMEYRKSANVYTDARVNLIKELLKNFKMIKFYSWEDFYREKIAYNRAKEMSIIFRMQSVRNIITSIGVSLSTVSSMVAFCVLWKVDSNRSIGDIFSSLTLYQVLAQQFMMVPMAMAMATDMTVGLRRVCAFMAQEEIDVEGESAESLTDSSLAIEVDHAEFHWKTFLLENEEKDDGNNDDLKLSKTKSTANNEKEEDLTKDQFKGLLDVHFQLSKGEFVVVTGAIGSGKSSLLNALAGFMHKESGGHVKVNGSLLLCGYPWVQNATIKDNITFGSPFDSAKYNEIIEACSLINDFKQLPGGDMTEVGERGITLSGGQKARINLARAVYADKDIILLDDVLSAVDAKVGKHIMDTCICGYLKNKTRVLATHQLSLIGSADRIIFLNGDGTLDIGTLAELNERNEGFVNLMNFSNESAKNQDEEQDEEFEAEQELKKQLTRVITTKPKGKTELMQAEERAVNSLDFSVYTAYLKYGSGSLSVVFLPLFLLVCILGTFCQLFTNNWLSFWAEHKFKALTDGQYIGIYIMFAFLMVLFLALEFYLIVFITNRSSRKLNIMAAARLLHAPMSYIDTTPMGRILNRFTKDTDVLDNEISEQIRLFIFPFCTIIGVMILCIIYLPWFAIAVPFLVIMYICISNFYQASSREIKRLESIQRSAVYAHFNETLGGMDTIKAYKAVNRFLKSSDSLINNMNEACYVTICNQRWFSINLDLIAASICLIIALLCCFRVFAIGPAATGLLLTYVLTIAGLLSLMMRAMTQIEMNMNSVERLEYYAMELPQEAAYRIPENDPSPEWPTQGQISFNDVSLKYRPELPYVLKDLTITIASNERIGICGRTGAGKSTLMTCLYRLSEPEGEITIDGVDISKLGLNKLRSKLSIIPQDPVLFVGTIRTNLDPFEQRTDDELWDALRRAHLVDASVLEKAKKQTKRDENMHKFHLDQVVEDDGSNFSLGERQLLALARALVRKSRILILDEATSSVDYETDAKIQKTIVNEFANCTILCIAHRLKTIVNYDRILVLEAGEVAEFDTPWKLFQNEAGMFRGMCDQSGVDATDFVNKS</sequence>
<feature type="transmembrane region" description="Helical" evidence="10">
    <location>
        <begin position="827"/>
        <end position="847"/>
    </location>
</feature>
<feature type="region of interest" description="Disordered" evidence="9">
    <location>
        <begin position="522"/>
        <end position="543"/>
    </location>
</feature>
<dbReference type="InterPro" id="IPR036640">
    <property type="entry name" value="ABC1_TM_sf"/>
</dbReference>
<proteinExistence type="inferred from homology"/>
<evidence type="ECO:0000259" key="11">
    <source>
        <dbReference type="PROSITE" id="PS50893"/>
    </source>
</evidence>
<dbReference type="Gene3D" id="1.20.1560.10">
    <property type="entry name" value="ABC transporter type 1, transmembrane domain"/>
    <property type="match status" value="2"/>
</dbReference>
<dbReference type="InterPro" id="IPR027417">
    <property type="entry name" value="P-loop_NTPase"/>
</dbReference>
<dbReference type="GO" id="GO:0008559">
    <property type="term" value="F:ABC-type xenobiotic transporter activity"/>
    <property type="evidence" value="ECO:0007669"/>
    <property type="project" value="TreeGrafter"/>
</dbReference>
<evidence type="ECO:0000259" key="12">
    <source>
        <dbReference type="PROSITE" id="PS50929"/>
    </source>
</evidence>
<evidence type="ECO:0000313" key="14">
    <source>
        <dbReference type="Proteomes" id="UP001165063"/>
    </source>
</evidence>
<reference evidence="13" key="1">
    <citation type="submission" date="2023-04" db="EMBL/GenBank/DDBJ databases">
        <title>Ambrosiozyma monospora NBRC 1965.</title>
        <authorList>
            <person name="Ichikawa N."/>
            <person name="Sato H."/>
            <person name="Tonouchi N."/>
        </authorList>
    </citation>
    <scope>NUCLEOTIDE SEQUENCE</scope>
    <source>
        <strain evidence="13">NBRC 1965</strain>
    </source>
</reference>
<feature type="compositionally biased region" description="Basic residues" evidence="9">
    <location>
        <begin position="131"/>
        <end position="145"/>
    </location>
</feature>
<feature type="transmembrane region" description="Helical" evidence="10">
    <location>
        <begin position="867"/>
        <end position="893"/>
    </location>
</feature>
<dbReference type="SUPFAM" id="SSF90123">
    <property type="entry name" value="ABC transporter transmembrane region"/>
    <property type="match status" value="2"/>
</dbReference>
<keyword evidence="8 10" id="KW-0472">Membrane</keyword>
<keyword evidence="7 10" id="KW-1133">Transmembrane helix</keyword>
<evidence type="ECO:0000256" key="5">
    <source>
        <dbReference type="ARBA" id="ARBA00022741"/>
    </source>
</evidence>
<dbReference type="FunFam" id="3.40.50.300:FF:000565">
    <property type="entry name" value="ABC bile acid transporter"/>
    <property type="match status" value="1"/>
</dbReference>
<dbReference type="InterPro" id="IPR003439">
    <property type="entry name" value="ABC_transporter-like_ATP-bd"/>
</dbReference>